<dbReference type="AlphaFoldDB" id="A0A174T4D9"/>
<evidence type="ECO:0000259" key="2">
    <source>
        <dbReference type="Pfam" id="PF13751"/>
    </source>
</evidence>
<dbReference type="EMBL" id="CZBP01000010">
    <property type="protein sequence ID" value="CUQ01679.1"/>
    <property type="molecule type" value="Genomic_DNA"/>
</dbReference>
<dbReference type="PANTHER" id="PTHR33408">
    <property type="entry name" value="TRANSPOSASE"/>
    <property type="match status" value="1"/>
</dbReference>
<feature type="domain" description="Transposase InsH N-terminal" evidence="1">
    <location>
        <begin position="18"/>
        <end position="112"/>
    </location>
</feature>
<protein>
    <submittedName>
        <fullName evidence="3">Transposase domain (DUF772)</fullName>
    </submittedName>
</protein>
<sequence length="492" mass="56660">MLSSQLKLSLSYYSDLYDMIVPKDHILRKIRELVDFSFIYDELKNKYCLDNGRNAKKPILLFKYLLLKYLYNLSDNGVVERSRYDMSFKYFLELTPEEEVIHPSLLTKFRKQRLKDENILDLLINKSVELAINQGVLKSNTIIVDSTHTEARYHKTTQREMLKKASTSLKAALKAALKDSDKDIYLPDEPEKRASLDEYNEYCHELLNTVQESPYSELPTIKEESSMLSEILDNQIDCYDQSIDPDARIGHKTVNSSFYGYKTHLAMTDERIITAATITSGEAFDGQELPVLVQKSKAAGATVNEVIADTAYSTLENLKDAQSNDYKLISKLNPSIIKGTRSEDGFIFNKDADTMQCPAGHLAIKYRIDKRSNQKKNTRIKYFFDINKCHVCPYRNGCYKENAKNKTYSITIKSDYHKNQEAFQKTQYFKERFKTRYMIEAKNSELKNIHGYSRCDAAGLSNMQLQGAVSIFAVNLKRILKLKGEVCPNEEK</sequence>
<proteinExistence type="predicted"/>
<evidence type="ECO:0000259" key="1">
    <source>
        <dbReference type="Pfam" id="PF05598"/>
    </source>
</evidence>
<reference evidence="3 4" key="1">
    <citation type="submission" date="2015-09" db="EMBL/GenBank/DDBJ databases">
        <authorList>
            <consortium name="Pathogen Informatics"/>
        </authorList>
    </citation>
    <scope>NUCLEOTIDE SEQUENCE [LARGE SCALE GENOMIC DNA]</scope>
    <source>
        <strain evidence="3 4">2789STDY5834957</strain>
    </source>
</reference>
<organism evidence="3 4">
    <name type="scientific">Blautia obeum</name>
    <dbReference type="NCBI Taxonomy" id="40520"/>
    <lineage>
        <taxon>Bacteria</taxon>
        <taxon>Bacillati</taxon>
        <taxon>Bacillota</taxon>
        <taxon>Clostridia</taxon>
        <taxon>Lachnospirales</taxon>
        <taxon>Lachnospiraceae</taxon>
        <taxon>Blautia</taxon>
    </lineage>
</organism>
<evidence type="ECO:0000313" key="3">
    <source>
        <dbReference type="EMBL" id="CUQ01679.1"/>
    </source>
</evidence>
<dbReference type="Proteomes" id="UP000095762">
    <property type="component" value="Unassembled WGS sequence"/>
</dbReference>
<dbReference type="NCBIfam" id="NF033551">
    <property type="entry name" value="transpos_IS1182"/>
    <property type="match status" value="1"/>
</dbReference>
<name>A0A174T4D9_9FIRM</name>
<dbReference type="Pfam" id="PF13751">
    <property type="entry name" value="DDE_Tnp_1_6"/>
    <property type="match status" value="1"/>
</dbReference>
<dbReference type="InterPro" id="IPR047629">
    <property type="entry name" value="IS1182_transpos"/>
</dbReference>
<dbReference type="RefSeq" id="WP_055059822.1">
    <property type="nucleotide sequence ID" value="NZ_CZBP01000010.1"/>
</dbReference>
<dbReference type="InterPro" id="IPR008490">
    <property type="entry name" value="Transposase_InsH_N"/>
</dbReference>
<gene>
    <name evidence="3" type="ORF">ERS852569_01614</name>
</gene>
<feature type="domain" description="Transposase DDE" evidence="2">
    <location>
        <begin position="357"/>
        <end position="479"/>
    </location>
</feature>
<dbReference type="InterPro" id="IPR025668">
    <property type="entry name" value="Tnp_DDE_dom"/>
</dbReference>
<dbReference type="Pfam" id="PF05598">
    <property type="entry name" value="DUF772"/>
    <property type="match status" value="1"/>
</dbReference>
<accession>A0A174T4D9</accession>
<evidence type="ECO:0000313" key="4">
    <source>
        <dbReference type="Proteomes" id="UP000095762"/>
    </source>
</evidence>
<dbReference type="PANTHER" id="PTHR33408:SF2">
    <property type="entry name" value="TRANSPOSASE DDE DOMAIN-CONTAINING PROTEIN"/>
    <property type="match status" value="1"/>
</dbReference>